<evidence type="ECO:0000256" key="1">
    <source>
        <dbReference type="SAM" id="MobiDB-lite"/>
    </source>
</evidence>
<accession>A0A8J2Y8W8</accession>
<keyword evidence="4" id="KW-1185">Reference proteome</keyword>
<feature type="signal peptide" evidence="2">
    <location>
        <begin position="1"/>
        <end position="21"/>
    </location>
</feature>
<reference evidence="3" key="1">
    <citation type="journal article" date="2014" name="Int. J. Syst. Evol. Microbiol.">
        <title>Complete genome sequence of Corynebacterium casei LMG S-19264T (=DSM 44701T), isolated from a smear-ripened cheese.</title>
        <authorList>
            <consortium name="US DOE Joint Genome Institute (JGI-PGF)"/>
            <person name="Walter F."/>
            <person name="Albersmeier A."/>
            <person name="Kalinowski J."/>
            <person name="Ruckert C."/>
        </authorList>
    </citation>
    <scope>NUCLEOTIDE SEQUENCE</scope>
    <source>
        <strain evidence="3">CGMCC 1.15179</strain>
    </source>
</reference>
<dbReference type="RefSeq" id="WP_188646806.1">
    <property type="nucleotide sequence ID" value="NZ_BMHQ01000003.1"/>
</dbReference>
<feature type="region of interest" description="Disordered" evidence="1">
    <location>
        <begin position="48"/>
        <end position="67"/>
    </location>
</feature>
<sequence>MSRISKYAVLLLLSGILGALGCQTQESAAIRKSEDLKKETQLPEEKAEEMHFQMNQPSPKKKVRPVKPDQTAIKTYIQQTDQRLDTYFNLKEEFNTVFPEYSEFNPEQGRVLFQKLKAFNHRPVTKAPAGTPKDLALFSGKLHAGITNQTYTLLTIVENYLRFHNDKAYRDREKWKNDLNFTDVIDTYEKTKARLGY</sequence>
<keyword evidence="2" id="KW-0732">Signal</keyword>
<reference evidence="3" key="2">
    <citation type="submission" date="2020-09" db="EMBL/GenBank/DDBJ databases">
        <authorList>
            <person name="Sun Q."/>
            <person name="Zhou Y."/>
        </authorList>
    </citation>
    <scope>NUCLEOTIDE SEQUENCE</scope>
    <source>
        <strain evidence="3">CGMCC 1.15179</strain>
    </source>
</reference>
<dbReference type="AlphaFoldDB" id="A0A8J2Y8W8"/>
<proteinExistence type="predicted"/>
<dbReference type="PROSITE" id="PS51257">
    <property type="entry name" value="PROKAR_LIPOPROTEIN"/>
    <property type="match status" value="1"/>
</dbReference>
<dbReference type="EMBL" id="BMHQ01000003">
    <property type="protein sequence ID" value="GGE10666.1"/>
    <property type="molecule type" value="Genomic_DNA"/>
</dbReference>
<comment type="caution">
    <text evidence="3">The sequence shown here is derived from an EMBL/GenBank/DDBJ whole genome shotgun (WGS) entry which is preliminary data.</text>
</comment>
<protein>
    <recommendedName>
        <fullName evidence="5">Lipoprotein</fullName>
    </recommendedName>
</protein>
<evidence type="ECO:0000256" key="2">
    <source>
        <dbReference type="SAM" id="SignalP"/>
    </source>
</evidence>
<feature type="chain" id="PRO_5039225507" description="Lipoprotein" evidence="2">
    <location>
        <begin position="22"/>
        <end position="197"/>
    </location>
</feature>
<dbReference type="Proteomes" id="UP000625210">
    <property type="component" value="Unassembled WGS sequence"/>
</dbReference>
<evidence type="ECO:0000313" key="3">
    <source>
        <dbReference type="EMBL" id="GGE10666.1"/>
    </source>
</evidence>
<organism evidence="3 4">
    <name type="scientific">Marinithermofilum abyssi</name>
    <dbReference type="NCBI Taxonomy" id="1571185"/>
    <lineage>
        <taxon>Bacteria</taxon>
        <taxon>Bacillati</taxon>
        <taxon>Bacillota</taxon>
        <taxon>Bacilli</taxon>
        <taxon>Bacillales</taxon>
        <taxon>Thermoactinomycetaceae</taxon>
        <taxon>Marinithermofilum</taxon>
    </lineage>
</organism>
<gene>
    <name evidence="3" type="ORF">GCM10011571_09960</name>
</gene>
<evidence type="ECO:0008006" key="5">
    <source>
        <dbReference type="Google" id="ProtNLM"/>
    </source>
</evidence>
<evidence type="ECO:0000313" key="4">
    <source>
        <dbReference type="Proteomes" id="UP000625210"/>
    </source>
</evidence>
<name>A0A8J2Y8W8_9BACL</name>